<dbReference type="AlphaFoldDB" id="A0AA39R868"/>
<feature type="compositionally biased region" description="Basic and acidic residues" evidence="1">
    <location>
        <begin position="302"/>
        <end position="317"/>
    </location>
</feature>
<name>A0AA39R868_9LECA</name>
<evidence type="ECO:0000256" key="1">
    <source>
        <dbReference type="SAM" id="MobiDB-lite"/>
    </source>
</evidence>
<gene>
    <name evidence="2" type="ORF">JMJ35_001295</name>
</gene>
<keyword evidence="3" id="KW-1185">Reference proteome</keyword>
<feature type="region of interest" description="Disordered" evidence="1">
    <location>
        <begin position="297"/>
        <end position="346"/>
    </location>
</feature>
<dbReference type="Pfam" id="PF14223">
    <property type="entry name" value="Retrotran_gag_2"/>
    <property type="match status" value="1"/>
</dbReference>
<protein>
    <submittedName>
        <fullName evidence="2">Uncharacterized protein</fullName>
    </submittedName>
</protein>
<comment type="caution">
    <text evidence="2">The sequence shown here is derived from an EMBL/GenBank/DDBJ whole genome shotgun (WGS) entry which is preliminary data.</text>
</comment>
<evidence type="ECO:0000313" key="3">
    <source>
        <dbReference type="Proteomes" id="UP001166286"/>
    </source>
</evidence>
<dbReference type="Proteomes" id="UP001166286">
    <property type="component" value="Unassembled WGS sequence"/>
</dbReference>
<accession>A0AA39R868</accession>
<evidence type="ECO:0000313" key="2">
    <source>
        <dbReference type="EMBL" id="KAK0516692.1"/>
    </source>
</evidence>
<dbReference type="EMBL" id="JAFEKC020000002">
    <property type="protein sequence ID" value="KAK0516692.1"/>
    <property type="molecule type" value="Genomic_DNA"/>
</dbReference>
<sequence length="346" mass="39492">MTESTDEEYDLLLYIAKLESPEGFKVWKRAMREHLIAANLWQWTEVENKDPPIADIPALANDGSNQFVRTTSLAALNQKMSAWKRGHALACNAIISRLGTYYTYEFENEINAHKLWNSIIKNCKPAGLATLNDLYRRLVTHSLGSCKNEADYIGQFKSIYNDILSIEPKVQLEPSFLIFLFHAGLGKKYQEYLTTYTQTHDVIEDDKLANPLEHAITQFQQTIRNLPYAGDESIYTFAAHSSRRPEAFAGPDDLIVLPAQRNAVPGPNACTIQKLVDWCTHCKKPYHTTASCNDLTKKKRPRENMENRDNKWGKDRNQGGNQSGKGNEIDKHRNKRSRNERTSDEA</sequence>
<reference evidence="2" key="1">
    <citation type="submission" date="2023-03" db="EMBL/GenBank/DDBJ databases">
        <title>Complete genome of Cladonia borealis.</title>
        <authorList>
            <person name="Park H."/>
        </authorList>
    </citation>
    <scope>NUCLEOTIDE SEQUENCE</scope>
    <source>
        <strain evidence="2">ANT050790</strain>
    </source>
</reference>
<feature type="compositionally biased region" description="Basic and acidic residues" evidence="1">
    <location>
        <begin position="327"/>
        <end position="346"/>
    </location>
</feature>
<organism evidence="2 3">
    <name type="scientific">Cladonia borealis</name>
    <dbReference type="NCBI Taxonomy" id="184061"/>
    <lineage>
        <taxon>Eukaryota</taxon>
        <taxon>Fungi</taxon>
        <taxon>Dikarya</taxon>
        <taxon>Ascomycota</taxon>
        <taxon>Pezizomycotina</taxon>
        <taxon>Lecanoromycetes</taxon>
        <taxon>OSLEUM clade</taxon>
        <taxon>Lecanoromycetidae</taxon>
        <taxon>Lecanorales</taxon>
        <taxon>Lecanorineae</taxon>
        <taxon>Cladoniaceae</taxon>
        <taxon>Cladonia</taxon>
    </lineage>
</organism>
<proteinExistence type="predicted"/>